<sequence>MSFLKGMHLVAGASKDMLALKKAIYACSPCKFHS</sequence>
<keyword evidence="3" id="KW-1185">Reference proteome</keyword>
<organism evidence="1 3">
    <name type="scientific">Nelumbo nucifera</name>
    <name type="common">Sacred lotus</name>
    <dbReference type="NCBI Taxonomy" id="4432"/>
    <lineage>
        <taxon>Eukaryota</taxon>
        <taxon>Viridiplantae</taxon>
        <taxon>Streptophyta</taxon>
        <taxon>Embryophyta</taxon>
        <taxon>Tracheophyta</taxon>
        <taxon>Spermatophyta</taxon>
        <taxon>Magnoliopsida</taxon>
        <taxon>Proteales</taxon>
        <taxon>Nelumbonaceae</taxon>
        <taxon>Nelumbo</taxon>
    </lineage>
</organism>
<dbReference type="AlphaFoldDB" id="A0A822XYQ0"/>
<dbReference type="EMBL" id="DUZY01000001">
    <property type="protein sequence ID" value="DAD23895.1"/>
    <property type="molecule type" value="Genomic_DNA"/>
</dbReference>
<gene>
    <name evidence="1" type="ORF">HUJ06_025358</name>
    <name evidence="2" type="ORF">HUJ06_025891</name>
</gene>
<evidence type="ECO:0000313" key="2">
    <source>
        <dbReference type="EMBL" id="DAD24427.1"/>
    </source>
</evidence>
<accession>A0A822XYQ0</accession>
<comment type="caution">
    <text evidence="1">The sequence shown here is derived from an EMBL/GenBank/DDBJ whole genome shotgun (WGS) entry which is preliminary data.</text>
</comment>
<reference evidence="1 3" key="1">
    <citation type="journal article" date="2020" name="Mol. Biol. Evol.">
        <title>Distinct Expression and Methylation Patterns for Genes with Different Fates following a Single Whole-Genome Duplication in Flowering Plants.</title>
        <authorList>
            <person name="Shi T."/>
            <person name="Rahmani R.S."/>
            <person name="Gugger P.F."/>
            <person name="Wang M."/>
            <person name="Li H."/>
            <person name="Zhang Y."/>
            <person name="Li Z."/>
            <person name="Wang Q."/>
            <person name="Van de Peer Y."/>
            <person name="Marchal K."/>
            <person name="Chen J."/>
        </authorList>
    </citation>
    <scope>NUCLEOTIDE SEQUENCE [LARGE SCALE GENOMIC DNA]</scope>
    <source>
        <tissue evidence="1">Leaf</tissue>
    </source>
</reference>
<proteinExistence type="predicted"/>
<dbReference type="Proteomes" id="UP000607653">
    <property type="component" value="Unassembled WGS sequence"/>
</dbReference>
<dbReference type="EMBL" id="DUZY01000001">
    <property type="protein sequence ID" value="DAD24427.1"/>
    <property type="molecule type" value="Genomic_DNA"/>
</dbReference>
<evidence type="ECO:0000313" key="1">
    <source>
        <dbReference type="EMBL" id="DAD23895.1"/>
    </source>
</evidence>
<protein>
    <submittedName>
        <fullName evidence="1">Uncharacterized protein</fullName>
    </submittedName>
</protein>
<evidence type="ECO:0000313" key="3">
    <source>
        <dbReference type="Proteomes" id="UP000607653"/>
    </source>
</evidence>
<name>A0A822XYQ0_NELNU</name>